<evidence type="ECO:0000256" key="11">
    <source>
        <dbReference type="SAM" id="MobiDB-lite"/>
    </source>
</evidence>
<organism evidence="13 14">
    <name type="scientific">Oreochromis aureus</name>
    <name type="common">Israeli tilapia</name>
    <name type="synonym">Chromis aureus</name>
    <dbReference type="NCBI Taxonomy" id="47969"/>
    <lineage>
        <taxon>Eukaryota</taxon>
        <taxon>Metazoa</taxon>
        <taxon>Chordata</taxon>
        <taxon>Craniata</taxon>
        <taxon>Vertebrata</taxon>
        <taxon>Euteleostomi</taxon>
        <taxon>Actinopterygii</taxon>
        <taxon>Neopterygii</taxon>
        <taxon>Teleostei</taxon>
        <taxon>Neoteleostei</taxon>
        <taxon>Acanthomorphata</taxon>
        <taxon>Ovalentaria</taxon>
        <taxon>Cichlomorphae</taxon>
        <taxon>Cichliformes</taxon>
        <taxon>Cichlidae</taxon>
        <taxon>African cichlids</taxon>
        <taxon>Pseudocrenilabrinae</taxon>
        <taxon>Oreochromini</taxon>
        <taxon>Oreochromis</taxon>
    </lineage>
</organism>
<dbReference type="Gene3D" id="3.30.450.20">
    <property type="entry name" value="PAS domain"/>
    <property type="match status" value="2"/>
</dbReference>
<reference evidence="13" key="2">
    <citation type="submission" date="2025-09" db="UniProtKB">
        <authorList>
            <consortium name="Ensembl"/>
        </authorList>
    </citation>
    <scope>IDENTIFICATION</scope>
</reference>
<evidence type="ECO:0000256" key="8">
    <source>
        <dbReference type="ARBA" id="ARBA00023242"/>
    </source>
</evidence>
<feature type="compositionally biased region" description="Polar residues" evidence="11">
    <location>
        <begin position="1044"/>
        <end position="1054"/>
    </location>
</feature>
<evidence type="ECO:0000259" key="12">
    <source>
        <dbReference type="PROSITE" id="PS50112"/>
    </source>
</evidence>
<feature type="region of interest" description="Disordered" evidence="11">
    <location>
        <begin position="613"/>
        <end position="657"/>
    </location>
</feature>
<evidence type="ECO:0000256" key="9">
    <source>
        <dbReference type="ARBA" id="ARBA00039684"/>
    </source>
</evidence>
<dbReference type="SMART" id="SM00091">
    <property type="entry name" value="PAS"/>
    <property type="match status" value="2"/>
</dbReference>
<feature type="compositionally biased region" description="Polar residues" evidence="11">
    <location>
        <begin position="878"/>
        <end position="887"/>
    </location>
</feature>
<feature type="compositionally biased region" description="Basic residues" evidence="11">
    <location>
        <begin position="841"/>
        <end position="853"/>
    </location>
</feature>
<keyword evidence="3" id="KW-0963">Cytoplasm</keyword>
<protein>
    <recommendedName>
        <fullName evidence="9">Period circadian protein homolog 2</fullName>
    </recommendedName>
    <alternativeName>
        <fullName evidence="10">Circadian clock protein PERIOD 2</fullName>
    </alternativeName>
</protein>
<dbReference type="GO" id="GO:0000976">
    <property type="term" value="F:transcription cis-regulatory region binding"/>
    <property type="evidence" value="ECO:0007669"/>
    <property type="project" value="TreeGrafter"/>
</dbReference>
<feature type="compositionally biased region" description="Low complexity" evidence="11">
    <location>
        <begin position="1150"/>
        <end position="1181"/>
    </location>
</feature>
<dbReference type="InterPro" id="IPR022728">
    <property type="entry name" value="Period_circadian-like_C"/>
</dbReference>
<feature type="compositionally biased region" description="Basic and acidic residues" evidence="11">
    <location>
        <begin position="614"/>
        <end position="628"/>
    </location>
</feature>
<keyword evidence="14" id="KW-1185">Reference proteome</keyword>
<evidence type="ECO:0000256" key="6">
    <source>
        <dbReference type="ARBA" id="ARBA00023108"/>
    </source>
</evidence>
<evidence type="ECO:0000256" key="3">
    <source>
        <dbReference type="ARBA" id="ARBA00022490"/>
    </source>
</evidence>
<dbReference type="GO" id="GO:0032922">
    <property type="term" value="P:circadian regulation of gene expression"/>
    <property type="evidence" value="ECO:0007669"/>
    <property type="project" value="TreeGrafter"/>
</dbReference>
<feature type="region of interest" description="Disordered" evidence="11">
    <location>
        <begin position="1003"/>
        <end position="1063"/>
    </location>
</feature>
<feature type="compositionally biased region" description="Low complexity" evidence="11">
    <location>
        <begin position="1025"/>
        <end position="1039"/>
    </location>
</feature>
<dbReference type="Pfam" id="PF21353">
    <property type="entry name" value="Per3-like_PAS-A"/>
    <property type="match status" value="1"/>
</dbReference>
<name>A0A668TWT1_OREAU</name>
<dbReference type="GO" id="GO:0005634">
    <property type="term" value="C:nucleus"/>
    <property type="evidence" value="ECO:0007669"/>
    <property type="project" value="UniProtKB-SubCell"/>
</dbReference>
<dbReference type="SUPFAM" id="SSF55785">
    <property type="entry name" value="PYP-like sensor domain (PAS domain)"/>
    <property type="match status" value="1"/>
</dbReference>
<dbReference type="GO" id="GO:0043153">
    <property type="term" value="P:entrainment of circadian clock by photoperiod"/>
    <property type="evidence" value="ECO:0007669"/>
    <property type="project" value="TreeGrafter"/>
</dbReference>
<dbReference type="InterPro" id="IPR048814">
    <property type="entry name" value="Per1-3_PAS-A"/>
</dbReference>
<evidence type="ECO:0000256" key="10">
    <source>
        <dbReference type="ARBA" id="ARBA00042893"/>
    </source>
</evidence>
<dbReference type="InterPro" id="IPR035965">
    <property type="entry name" value="PAS-like_dom_sf"/>
</dbReference>
<feature type="compositionally biased region" description="Polar residues" evidence="11">
    <location>
        <begin position="1182"/>
        <end position="1202"/>
    </location>
</feature>
<evidence type="ECO:0000313" key="13">
    <source>
        <dbReference type="Ensembl" id="ENSOABP00000030626.2"/>
    </source>
</evidence>
<keyword evidence="7" id="KW-0804">Transcription</keyword>
<dbReference type="PANTHER" id="PTHR11269:SF9">
    <property type="entry name" value="PERIOD CIRCADIAN PROTEIN HOMOLOG 2"/>
    <property type="match status" value="1"/>
</dbReference>
<sequence length="1326" mass="144897">MSEDSDSKPYCFPGLEDQDGASGCRASTSCSSIPRGDLGCSSMAQLHRMGAFSQGRPDLGLPSEGSDSSGQDPPDNHRKNPRSRSLPEEDVEMKSSGSSGSGTESHGNESHGNESHGNDSNGHESMGSSTSNSKDSALLESSESNKSSNSHSPSPPSSSNAFSLLSSEQDNPSTSGCSSEESAKAKTQKEVIKTLKELKLHLPADKRHNNKSTTLNTLKYALRCVKQVEANEEYYQLLMINDSQPSGLDVSSYTMEEIDSITSEYTLKNNDMFAVAVSLITGRIVYISDQAASILNCKRDVFRNTKFVEFLTPQDVSVFYSFTTPYRLPSWSMCTGAESSPPDCMQEKSFFCRISGGKECQGDLQYYPFRMTPYLMKVQDTVHTEDQFCCLLLAERVHSGYDAPRIPTDKRIFTTTHSPSCVFQDVDERAVPLLGYLPQELIGTPVLCHLHPSDRPIMLAIHRKILQYAGQPFDHSSIRFCARNGEYIILDTSWSSFVNPWSRKVSFVIGRHKVRMGPVNEDIFMGPVSGVREVKTMDSDVQEITEQIHRLLLQPVHNSGSSGYGSLHSNDHFLDLGSSNESLSYTKMHQEEEEMRAKARPRTFQEICKGIHLQKREEQQTAKPDNKKSNAKSIQKKSQAMVRPKESAAPVNCREAGSAMEESRASFQEDLAFNDQTVYSYQQISCLDSVIRYLESCNVPITMKRKCQSLSNTTSSNSDEDKQKGSSSMQVSNEIIEDVPGAVEVAESSQNLAAPPCAFSPPSQERECYKKLGLTKQVLAAHTQKEEQAFLCRFRELRKLSPLEANCSEYLERQKEQIGSDVAPAVRPKQGGVFAEPTTRRSTRNKKTKSKRAKQVESSDSTASHHGPQLQRPPFPNYSLNQTSWSPSEASQSAFPVAYPTVMPGYPLQVYPRAESIAPRTDATTQDFRDSQGAQATPGPSSIHSAPYTSPMVTPIVALVLPNYLYPVMGPGPPPQQPVYQAETGVFPTQTLPFAQAAFPFPPSFSGQTQFNTQSNFTPPQAAGTSTPSFCFPPSSETPKPSVEGQSRSSTPQSGGAEGQASPRLFQSRCSSPLNLLELELNVDRQDGAMLPSGGRGNTAAEREQAASASQPKERELNQTSSQCDANNSDANSSSSDMLNIILQEDSFSGTGSATSGSMGYRTSASGTSNSGTSESRTSASGVSESTNSSKYFGSVDSSQHSQKVKGHLSGRDGRHGGMEQSDHITNDIEKVLREDKEKLRLLQKSQPRFSEEQKKELIEVHPWIKKGGLPKAIDIKMCSCCDDALEAAAAAQDQLDLDLGESETAGISYHGSPSASDSQTQTAAQ</sequence>
<feature type="compositionally biased region" description="Polar residues" evidence="11">
    <location>
        <begin position="126"/>
        <end position="135"/>
    </location>
</feature>
<dbReference type="Pfam" id="PF12114">
    <property type="entry name" value="Period_C"/>
    <property type="match status" value="2"/>
</dbReference>
<feature type="region of interest" description="Disordered" evidence="11">
    <location>
        <begin position="821"/>
        <end position="887"/>
    </location>
</feature>
<dbReference type="FunFam" id="3.30.450.20:FF:000013">
    <property type="entry name" value="Period circadian protein homolog 2"/>
    <property type="match status" value="1"/>
</dbReference>
<feature type="compositionally biased region" description="Low complexity" evidence="11">
    <location>
        <begin position="1125"/>
        <end position="1135"/>
    </location>
</feature>
<evidence type="ECO:0000256" key="7">
    <source>
        <dbReference type="ARBA" id="ARBA00023163"/>
    </source>
</evidence>
<dbReference type="Proteomes" id="UP000472276">
    <property type="component" value="Unassembled WGS sequence"/>
</dbReference>
<keyword evidence="4" id="KW-0677">Repeat</keyword>
<dbReference type="AlphaFoldDB" id="A0A668TWT1"/>
<feature type="region of interest" description="Disordered" evidence="11">
    <location>
        <begin position="1303"/>
        <end position="1326"/>
    </location>
</feature>
<evidence type="ECO:0000256" key="2">
    <source>
        <dbReference type="ARBA" id="ARBA00004496"/>
    </source>
</evidence>
<dbReference type="InterPro" id="IPR057310">
    <property type="entry name" value="PER1-3_bHLH"/>
</dbReference>
<dbReference type="FunFam" id="3.30.450.20:FF:000004">
    <property type="entry name" value="Period circadian protein homolog 3"/>
    <property type="match status" value="1"/>
</dbReference>
<feature type="compositionally biased region" description="Polar residues" evidence="11">
    <location>
        <begin position="1007"/>
        <end position="1019"/>
    </location>
</feature>
<keyword evidence="6" id="KW-0090">Biological rhythms</keyword>
<dbReference type="InterPro" id="IPR050760">
    <property type="entry name" value="Period_circadian_regulator"/>
</dbReference>
<evidence type="ECO:0000256" key="1">
    <source>
        <dbReference type="ARBA" id="ARBA00004123"/>
    </source>
</evidence>
<proteinExistence type="predicted"/>
<feature type="compositionally biased region" description="Polar residues" evidence="11">
    <location>
        <begin position="922"/>
        <end position="948"/>
    </location>
</feature>
<feature type="compositionally biased region" description="Low complexity" evidence="11">
    <location>
        <begin position="136"/>
        <end position="168"/>
    </location>
</feature>
<feature type="region of interest" description="Disordered" evidence="11">
    <location>
        <begin position="1150"/>
        <end position="1226"/>
    </location>
</feature>
<feature type="region of interest" description="Disordered" evidence="11">
    <location>
        <begin position="1"/>
        <end position="189"/>
    </location>
</feature>
<dbReference type="GO" id="GO:0005737">
    <property type="term" value="C:cytoplasm"/>
    <property type="evidence" value="ECO:0007669"/>
    <property type="project" value="UniProtKB-SubCell"/>
</dbReference>
<feature type="region of interest" description="Disordered" evidence="11">
    <location>
        <begin position="1087"/>
        <end position="1135"/>
    </location>
</feature>
<dbReference type="InterPro" id="IPR013655">
    <property type="entry name" value="PAS_fold_3"/>
</dbReference>
<evidence type="ECO:0000256" key="4">
    <source>
        <dbReference type="ARBA" id="ARBA00022737"/>
    </source>
</evidence>
<keyword evidence="5" id="KW-0805">Transcription regulation</keyword>
<evidence type="ECO:0000313" key="14">
    <source>
        <dbReference type="Proteomes" id="UP000472276"/>
    </source>
</evidence>
<feature type="compositionally biased region" description="Polar residues" evidence="11">
    <location>
        <begin position="169"/>
        <end position="180"/>
    </location>
</feature>
<comment type="subcellular location">
    <subcellularLocation>
        <location evidence="2">Cytoplasm</location>
    </subcellularLocation>
    <subcellularLocation>
        <location evidence="1">Nucleus</location>
    </subcellularLocation>
</comment>
<dbReference type="GO" id="GO:0000122">
    <property type="term" value="P:negative regulation of transcription by RNA polymerase II"/>
    <property type="evidence" value="ECO:0007669"/>
    <property type="project" value="TreeGrafter"/>
</dbReference>
<dbReference type="PANTHER" id="PTHR11269">
    <property type="entry name" value="PERIOD CIRCADIAN PROTEIN"/>
    <property type="match status" value="1"/>
</dbReference>
<accession>A0A668TWT1</accession>
<evidence type="ECO:0000256" key="5">
    <source>
        <dbReference type="ARBA" id="ARBA00023015"/>
    </source>
</evidence>
<dbReference type="Pfam" id="PF08447">
    <property type="entry name" value="PAS_3"/>
    <property type="match status" value="1"/>
</dbReference>
<feature type="compositionally biased region" description="Low complexity" evidence="11">
    <location>
        <begin position="95"/>
        <end position="105"/>
    </location>
</feature>
<feature type="compositionally biased region" description="Basic and acidic residues" evidence="11">
    <location>
        <begin position="106"/>
        <end position="117"/>
    </location>
</feature>
<feature type="compositionally biased region" description="Polar residues" evidence="11">
    <location>
        <begin position="1312"/>
        <end position="1326"/>
    </location>
</feature>
<dbReference type="InterPro" id="IPR000014">
    <property type="entry name" value="PAS"/>
</dbReference>
<feature type="compositionally biased region" description="Basic and acidic residues" evidence="11">
    <location>
        <begin position="1210"/>
        <end position="1226"/>
    </location>
</feature>
<feature type="domain" description="PAS" evidence="12">
    <location>
        <begin position="426"/>
        <end position="469"/>
    </location>
</feature>
<reference evidence="13" key="1">
    <citation type="submission" date="2025-08" db="UniProtKB">
        <authorList>
            <consortium name="Ensembl"/>
        </authorList>
    </citation>
    <scope>IDENTIFICATION</scope>
</reference>
<dbReference type="Pfam" id="PF23170">
    <property type="entry name" value="bHLH_PER"/>
    <property type="match status" value="1"/>
</dbReference>
<keyword evidence="8" id="KW-0539">Nucleus</keyword>
<feature type="region of interest" description="Disordered" evidence="11">
    <location>
        <begin position="708"/>
        <end position="731"/>
    </location>
</feature>
<feature type="region of interest" description="Disordered" evidence="11">
    <location>
        <begin position="921"/>
        <end position="948"/>
    </location>
</feature>
<feature type="compositionally biased region" description="Polar residues" evidence="11">
    <location>
        <begin position="708"/>
        <end position="717"/>
    </location>
</feature>
<dbReference type="CDD" id="cd00130">
    <property type="entry name" value="PAS"/>
    <property type="match status" value="1"/>
</dbReference>
<gene>
    <name evidence="13" type="primary">PER2</name>
</gene>
<dbReference type="PROSITE" id="PS50112">
    <property type="entry name" value="PAS"/>
    <property type="match status" value="1"/>
</dbReference>
<dbReference type="GO" id="GO:0001222">
    <property type="term" value="F:transcription corepressor binding"/>
    <property type="evidence" value="ECO:0007669"/>
    <property type="project" value="TreeGrafter"/>
</dbReference>
<dbReference type="Ensembl" id="ENSOABT00000031466.2">
    <property type="protein sequence ID" value="ENSOABP00000030626.2"/>
    <property type="gene ID" value="ENSOABG00000013927.2"/>
</dbReference>